<name>A0A0G1EP43_9BACT</name>
<comment type="subcellular location">
    <subcellularLocation>
        <location evidence="7">Cell membrane</location>
        <topology evidence="7">Peripheral membrane protein</topology>
    </subcellularLocation>
    <subcellularLocation>
        <location evidence="1">Membrane</location>
    </subcellularLocation>
</comment>
<evidence type="ECO:0000256" key="4">
    <source>
        <dbReference type="ARBA" id="ARBA00023065"/>
    </source>
</evidence>
<dbReference type="AlphaFoldDB" id="A0A0G1EP43"/>
<evidence type="ECO:0000256" key="1">
    <source>
        <dbReference type="ARBA" id="ARBA00004370"/>
    </source>
</evidence>
<keyword evidence="4 7" id="KW-0406">Ion transport</keyword>
<dbReference type="InterPro" id="IPR000711">
    <property type="entry name" value="ATPase_OSCP/dsu"/>
</dbReference>
<dbReference type="GO" id="GO:0005886">
    <property type="term" value="C:plasma membrane"/>
    <property type="evidence" value="ECO:0007669"/>
    <property type="project" value="UniProtKB-SubCell"/>
</dbReference>
<accession>A0A0G1EP43</accession>
<comment type="caution">
    <text evidence="8">The sequence shown here is derived from an EMBL/GenBank/DDBJ whole genome shotgun (WGS) entry which is preliminary data.</text>
</comment>
<comment type="similarity">
    <text evidence="7">Belongs to the ATPase delta chain family.</text>
</comment>
<evidence type="ECO:0000256" key="6">
    <source>
        <dbReference type="ARBA" id="ARBA00023310"/>
    </source>
</evidence>
<proteinExistence type="inferred from homology"/>
<comment type="function">
    <text evidence="7">F(1)F(0) ATP synthase produces ATP from ADP in the presence of a proton or sodium gradient. F-type ATPases consist of two structural domains, F(1) containing the extramembraneous catalytic core and F(0) containing the membrane proton channel, linked together by a central stalk and a peripheral stalk. During catalysis, ATP synthesis in the catalytic domain of F(1) is coupled via a rotary mechanism of the central stalk subunits to proton translocation.</text>
</comment>
<keyword evidence="3 7" id="KW-0375">Hydrogen ion transport</keyword>
<keyword evidence="7" id="KW-1003">Cell membrane</keyword>
<dbReference type="GO" id="GO:0045259">
    <property type="term" value="C:proton-transporting ATP synthase complex"/>
    <property type="evidence" value="ECO:0007669"/>
    <property type="project" value="UniProtKB-KW"/>
</dbReference>
<gene>
    <name evidence="7" type="primary">atpH</name>
    <name evidence="8" type="ORF">UV91_C0001G0043</name>
</gene>
<dbReference type="HAMAP" id="MF_01416">
    <property type="entry name" value="ATP_synth_delta_bact"/>
    <property type="match status" value="1"/>
</dbReference>
<sequence>MATLSNKDIANAIYGFLKDKNGSRDAFREVVKFLQKKRLLGRSKAILESLRRVVNEEEGELEAEVQSVRSLPDKNKKEISEFLKRKYGAKQLILKESLDAGLLGGFRIEVKDEVIDLTSRNKLRKLQAHLTKSA</sequence>
<dbReference type="EMBL" id="LCGH01000001">
    <property type="protein sequence ID" value="KKT11831.1"/>
    <property type="molecule type" value="Genomic_DNA"/>
</dbReference>
<dbReference type="Proteomes" id="UP000033907">
    <property type="component" value="Unassembled WGS sequence"/>
</dbReference>
<evidence type="ECO:0000256" key="2">
    <source>
        <dbReference type="ARBA" id="ARBA00022448"/>
    </source>
</evidence>
<keyword evidence="7" id="KW-0139">CF(1)</keyword>
<dbReference type="GO" id="GO:0046933">
    <property type="term" value="F:proton-transporting ATP synthase activity, rotational mechanism"/>
    <property type="evidence" value="ECO:0007669"/>
    <property type="project" value="UniProtKB-UniRule"/>
</dbReference>
<reference evidence="8 9" key="1">
    <citation type="journal article" date="2015" name="Nature">
        <title>rRNA introns, odd ribosomes, and small enigmatic genomes across a large radiation of phyla.</title>
        <authorList>
            <person name="Brown C.T."/>
            <person name="Hug L.A."/>
            <person name="Thomas B.C."/>
            <person name="Sharon I."/>
            <person name="Castelle C.J."/>
            <person name="Singh A."/>
            <person name="Wilkins M.J."/>
            <person name="Williams K.H."/>
            <person name="Banfield J.F."/>
        </authorList>
    </citation>
    <scope>NUCLEOTIDE SEQUENCE [LARGE SCALE GENOMIC DNA]</scope>
</reference>
<keyword evidence="5 7" id="KW-0472">Membrane</keyword>
<dbReference type="PANTHER" id="PTHR11910">
    <property type="entry name" value="ATP SYNTHASE DELTA CHAIN"/>
    <property type="match status" value="1"/>
</dbReference>
<evidence type="ECO:0000313" key="9">
    <source>
        <dbReference type="Proteomes" id="UP000033907"/>
    </source>
</evidence>
<keyword evidence="2 7" id="KW-0813">Transport</keyword>
<protein>
    <recommendedName>
        <fullName evidence="7">ATP synthase subunit delta</fullName>
    </recommendedName>
    <alternativeName>
        <fullName evidence="7">ATP synthase F(1) sector subunit delta</fullName>
    </alternativeName>
    <alternativeName>
        <fullName evidence="7">F-type ATPase subunit delta</fullName>
        <shortName evidence="7">F-ATPase subunit delta</shortName>
    </alternativeName>
</protein>
<organism evidence="8 9">
    <name type="scientific">Candidatus Nomurabacteria bacterium GW2011_GWF2_43_24</name>
    <dbReference type="NCBI Taxonomy" id="1618778"/>
    <lineage>
        <taxon>Bacteria</taxon>
        <taxon>Candidatus Nomuraibacteriota</taxon>
    </lineage>
</organism>
<evidence type="ECO:0000313" key="8">
    <source>
        <dbReference type="EMBL" id="KKT11831.1"/>
    </source>
</evidence>
<evidence type="ECO:0000256" key="7">
    <source>
        <dbReference type="HAMAP-Rule" id="MF_01416"/>
    </source>
</evidence>
<evidence type="ECO:0000256" key="5">
    <source>
        <dbReference type="ARBA" id="ARBA00023136"/>
    </source>
</evidence>
<comment type="function">
    <text evidence="7">This protein is part of the stalk that links CF(0) to CF(1). It either transmits conformational changes from CF(0) to CF(1) or is implicated in proton conduction.</text>
</comment>
<dbReference type="Pfam" id="PF00213">
    <property type="entry name" value="OSCP"/>
    <property type="match status" value="1"/>
</dbReference>
<keyword evidence="6 7" id="KW-0066">ATP synthesis</keyword>
<evidence type="ECO:0000256" key="3">
    <source>
        <dbReference type="ARBA" id="ARBA00022781"/>
    </source>
</evidence>